<dbReference type="AlphaFoldDB" id="A0A1G4JZE1"/>
<dbReference type="GO" id="GO:0034063">
    <property type="term" value="P:stress granule assembly"/>
    <property type="evidence" value="ECO:0007669"/>
    <property type="project" value="TreeGrafter"/>
</dbReference>
<evidence type="ECO:0000259" key="2">
    <source>
        <dbReference type="SMART" id="SM01272"/>
    </source>
</evidence>
<dbReference type="EMBL" id="LT598451">
    <property type="protein sequence ID" value="SCU96596.1"/>
    <property type="molecule type" value="Genomic_DNA"/>
</dbReference>
<dbReference type="Pfam" id="PF06741">
    <property type="entry name" value="LsmAD"/>
    <property type="match status" value="1"/>
</dbReference>
<gene>
    <name evidence="3" type="ORF">LANO_0E13894G</name>
</gene>
<dbReference type="InterPro" id="IPR045117">
    <property type="entry name" value="ATXN2-like"/>
</dbReference>
<keyword evidence="4" id="KW-1185">Reference proteome</keyword>
<feature type="region of interest" description="Disordered" evidence="1">
    <location>
        <begin position="685"/>
        <end position="710"/>
    </location>
</feature>
<name>A0A1G4JZE1_9SACH</name>
<dbReference type="SMART" id="SM01272">
    <property type="entry name" value="LsmAD"/>
    <property type="match status" value="1"/>
</dbReference>
<evidence type="ECO:0000313" key="3">
    <source>
        <dbReference type="EMBL" id="SCU96596.1"/>
    </source>
</evidence>
<dbReference type="InterPro" id="IPR025852">
    <property type="entry name" value="SM_dom_ATX"/>
</dbReference>
<organism evidence="3 4">
    <name type="scientific">Lachancea nothofagi CBS 11611</name>
    <dbReference type="NCBI Taxonomy" id="1266666"/>
    <lineage>
        <taxon>Eukaryota</taxon>
        <taxon>Fungi</taxon>
        <taxon>Dikarya</taxon>
        <taxon>Ascomycota</taxon>
        <taxon>Saccharomycotina</taxon>
        <taxon>Saccharomycetes</taxon>
        <taxon>Saccharomycetales</taxon>
        <taxon>Saccharomycetaceae</taxon>
        <taxon>Lachancea</taxon>
    </lineage>
</organism>
<feature type="compositionally biased region" description="Polar residues" evidence="1">
    <location>
        <begin position="366"/>
        <end position="382"/>
    </location>
</feature>
<evidence type="ECO:0000313" key="4">
    <source>
        <dbReference type="Proteomes" id="UP000189911"/>
    </source>
</evidence>
<evidence type="ECO:0000256" key="1">
    <source>
        <dbReference type="SAM" id="MobiDB-lite"/>
    </source>
</evidence>
<feature type="region of interest" description="Disordered" evidence="1">
    <location>
        <begin position="148"/>
        <end position="174"/>
    </location>
</feature>
<feature type="compositionally biased region" description="Polar residues" evidence="1">
    <location>
        <begin position="482"/>
        <end position="495"/>
    </location>
</feature>
<sequence>MKGPYGGKKREGNTTPSNGANRNGTGNHAGSGFFETEETTKAFNDRLNYLLVNSIGSEAVVTVTTGVKYKGLLTACNPDSANGIDVVLKNAKVIDKNFAVDQVTAELSENLVIKGEDVAELGLPNVEFGNDERSGFTLETASETIEDKKPEVDVKPETKVETSNESRATPKVERSEDFTVAPVRTTSNSEFKTDTDISGNKTEIKERKLQKWVPDGQEAFDIDEGLEDSKESWNQFAVNEEKFGIKSTFDEHLYTTRINKSNPNYNQRLKEADKIAKDIESQGSSGNIHLAEERGLVVDDSGIDEEDKYSGVDRRGDELLAQLKLNAKSMPTKARKYVPPTLRNQPHNNDPAIISSRAAGVPPPSNTSKPQETVSSEIKQPSQPAPKRNQLDELKEFSEKFKVPYDMPEEVKSMFKKSNENSPQSAQAALKLNPSLPPKPVSTSPVGATAATGTSRNGRASRGSTPSIGKADLKKVSGRVVQGQTPISSPSSGRHSNIPRRRNISQGSFLGSKGPQACKKDFASSFNMFLKGKETFEEVKKPGMVFVIEKPYFTAPTWMSTVEQSYKALFPDERSAMQRSQMRMQQRNMNGMPNAAAGSPQMMGMPGMMMGVPMGPNNSHNPYMMAPNGGNNMGGMYMPFQPPGFYPPVMQMMGMGEDRGAASPPANVGSPFNYTQAMQFQPMMGSGTYRPDFHNRHRVGRGERDASTQR</sequence>
<feature type="compositionally biased region" description="Polar residues" evidence="1">
    <location>
        <begin position="13"/>
        <end position="28"/>
    </location>
</feature>
<dbReference type="Proteomes" id="UP000189911">
    <property type="component" value="Chromosome E"/>
</dbReference>
<proteinExistence type="predicted"/>
<dbReference type="PANTHER" id="PTHR12854">
    <property type="entry name" value="ATAXIN 2-RELATED"/>
    <property type="match status" value="1"/>
</dbReference>
<protein>
    <submittedName>
        <fullName evidence="3">LANO_0E13894g1_1</fullName>
    </submittedName>
</protein>
<feature type="compositionally biased region" description="Basic and acidic residues" evidence="1">
    <location>
        <begin position="389"/>
        <end position="419"/>
    </location>
</feature>
<dbReference type="OrthoDB" id="2275718at2759"/>
<feature type="domain" description="LsmAD" evidence="2">
    <location>
        <begin position="243"/>
        <end position="315"/>
    </location>
</feature>
<reference evidence="4" key="1">
    <citation type="submission" date="2016-03" db="EMBL/GenBank/DDBJ databases">
        <authorList>
            <person name="Devillers Hugo."/>
        </authorList>
    </citation>
    <scope>NUCLEOTIDE SEQUENCE [LARGE SCALE GENOMIC DNA]</scope>
</reference>
<accession>A0A1G4JZE1</accession>
<feature type="compositionally biased region" description="Basic and acidic residues" evidence="1">
    <location>
        <begin position="700"/>
        <end position="710"/>
    </location>
</feature>
<dbReference type="InterPro" id="IPR009604">
    <property type="entry name" value="LsmAD_domain"/>
</dbReference>
<dbReference type="GO" id="GO:0010494">
    <property type="term" value="C:cytoplasmic stress granule"/>
    <property type="evidence" value="ECO:0007669"/>
    <property type="project" value="TreeGrafter"/>
</dbReference>
<feature type="region of interest" description="Disordered" evidence="1">
    <location>
        <begin position="1"/>
        <end position="33"/>
    </location>
</feature>
<dbReference type="Pfam" id="PF14438">
    <property type="entry name" value="SM-ATX"/>
    <property type="match status" value="1"/>
</dbReference>
<dbReference type="GO" id="GO:0003729">
    <property type="term" value="F:mRNA binding"/>
    <property type="evidence" value="ECO:0007669"/>
    <property type="project" value="TreeGrafter"/>
</dbReference>
<feature type="compositionally biased region" description="Polar residues" evidence="1">
    <location>
        <begin position="441"/>
        <end position="467"/>
    </location>
</feature>
<feature type="region of interest" description="Disordered" evidence="1">
    <location>
        <begin position="331"/>
        <end position="516"/>
    </location>
</feature>
<dbReference type="PANTHER" id="PTHR12854:SF7">
    <property type="entry name" value="ATAXIN-2 HOMOLOG"/>
    <property type="match status" value="1"/>
</dbReference>